<evidence type="ECO:0000256" key="2">
    <source>
        <dbReference type="ARBA" id="ARBA00022801"/>
    </source>
</evidence>
<dbReference type="InterPro" id="IPR001650">
    <property type="entry name" value="Helicase_C-like"/>
</dbReference>
<comment type="domain">
    <text evidence="7">The Q motif is unique to and characteristic of the DEAD box family of RNA helicases and controls ATP binding and hydrolysis.</text>
</comment>
<dbReference type="GO" id="GO:0005524">
    <property type="term" value="F:ATP binding"/>
    <property type="evidence" value="ECO:0007669"/>
    <property type="project" value="UniProtKB-UniRule"/>
</dbReference>
<dbReference type="PROSITE" id="PS51195">
    <property type="entry name" value="Q_MOTIF"/>
    <property type="match status" value="1"/>
</dbReference>
<feature type="region of interest" description="Disordered" evidence="8">
    <location>
        <begin position="119"/>
        <end position="293"/>
    </location>
</feature>
<keyword evidence="2 7" id="KW-0378">Hydrolase</keyword>
<organism evidence="12">
    <name type="scientific">Fagus sylvatica</name>
    <name type="common">Beechnut</name>
    <dbReference type="NCBI Taxonomy" id="28930"/>
    <lineage>
        <taxon>Eukaryota</taxon>
        <taxon>Viridiplantae</taxon>
        <taxon>Streptophyta</taxon>
        <taxon>Embryophyta</taxon>
        <taxon>Tracheophyta</taxon>
        <taxon>Spermatophyta</taxon>
        <taxon>Magnoliopsida</taxon>
        <taxon>eudicotyledons</taxon>
        <taxon>Gunneridae</taxon>
        <taxon>Pentapetalae</taxon>
        <taxon>rosids</taxon>
        <taxon>fabids</taxon>
        <taxon>Fagales</taxon>
        <taxon>Fagaceae</taxon>
        <taxon>Fagus</taxon>
    </lineage>
</organism>
<evidence type="ECO:0000256" key="6">
    <source>
        <dbReference type="PROSITE-ProRule" id="PRU00552"/>
    </source>
</evidence>
<gene>
    <name evidence="12" type="ORF">FSB_LOCUS4971</name>
</gene>
<dbReference type="Pfam" id="PF00271">
    <property type="entry name" value="Helicase_C"/>
    <property type="match status" value="1"/>
</dbReference>
<sequence>MSSSILLERPRVFSKVLCTLIFTRAMGGGPRTFPGGVNKWQWKRMHEKRAREKEKRLLDQEKQLYQARIRSQIRAKFAGKPDSYSNPDPSMCHGPMSPTDHIKALADRFMKEGAEDLWNEEDGPLKSPPPRGPNERPGFVGRNGGRGSIGSPIDLRQLISEGRENVNFTNPNGNSVNKRNYSVQPRRRFRRNESSESDDDDKDYGPLNQLPKPFAKKLAGNRRDVNPKIPKILDQGRKFCKDENSDSGSGSDFEGESEKYFSGNSRWPRLSVSGGGEEEENEGRRDRGRGVRKVGSRASLGRYDVKITKRVPLRALEEEFDFSDQVEMIRHELSKKSLHENGGEKRGEESILSQKRFDECGISPLTVKALSAAGYVQMTRVQEATLSVCFEGKDALVKAKTGTGKSAAFLLPAIETVLKATSNSTIQRVPPIYVLILCPTRELASQIAAEANVMLKYHDGVCVQTLVGGTRFKDDQKRLESDPCQIIVATPGRLLDHIENKSSVSVRLMGLKMLVLDEADLLLDLGFRKDMEKIVDCLPRQRQSLLFSATVPKEVRRISQLVLKREHDFIDTVGLGCVETPAKIRQSCLIASHELHFQIVHHLLKEHISQSPDYKVVVFCTTGMVTSLMCLLLREMKMNVRELHSRKPQLYRTRISDEFRDSKRLILVTSDVSARGMNYPDVTLVIQIGIPTDRELYIHRLGRTGREGKEGEGILLLAPWEEYFLDEIRDLPLEKVPSPHLDRDIKLKIEASMAKIDSSVKESAYHAWLGYYNSIREIGRDKTTLVELANQFCKSIGLQKPPALFRKTALKMGLKDISGIRTLTLPEPEILFTTAWIIWHHRNEKKLSWYLIQRLGYRWRVHVDPLFIWFRNDS</sequence>
<evidence type="ECO:0000313" key="12">
    <source>
        <dbReference type="EMBL" id="SPC77089.1"/>
    </source>
</evidence>
<dbReference type="PROSITE" id="PS51192">
    <property type="entry name" value="HELICASE_ATP_BIND_1"/>
    <property type="match status" value="1"/>
</dbReference>
<dbReference type="GO" id="GO:0003724">
    <property type="term" value="F:RNA helicase activity"/>
    <property type="evidence" value="ECO:0007669"/>
    <property type="project" value="UniProtKB-EC"/>
</dbReference>
<evidence type="ECO:0000256" key="4">
    <source>
        <dbReference type="ARBA" id="ARBA00022840"/>
    </source>
</evidence>
<evidence type="ECO:0000259" key="10">
    <source>
        <dbReference type="PROSITE" id="PS51194"/>
    </source>
</evidence>
<dbReference type="AlphaFoldDB" id="A0A2N9ER47"/>
<proteinExistence type="inferred from homology"/>
<dbReference type="EMBL" id="OIVN01000251">
    <property type="protein sequence ID" value="SPC77089.1"/>
    <property type="molecule type" value="Genomic_DNA"/>
</dbReference>
<feature type="domain" description="Helicase C-terminal" evidence="10">
    <location>
        <begin position="603"/>
        <end position="753"/>
    </location>
</feature>
<dbReference type="GO" id="GO:0003723">
    <property type="term" value="F:RNA binding"/>
    <property type="evidence" value="ECO:0007669"/>
    <property type="project" value="UniProtKB-UniRule"/>
</dbReference>
<dbReference type="SMART" id="SM00490">
    <property type="entry name" value="HELICc"/>
    <property type="match status" value="1"/>
</dbReference>
<keyword evidence="5 7" id="KW-0694">RNA-binding</keyword>
<feature type="domain" description="DEAD-box RNA helicase Q" evidence="11">
    <location>
        <begin position="355"/>
        <end position="383"/>
    </location>
</feature>
<accession>A0A2N9ER47</accession>
<dbReference type="SUPFAM" id="SSF52540">
    <property type="entry name" value="P-loop containing nucleoside triphosphate hydrolases"/>
    <property type="match status" value="1"/>
</dbReference>
<dbReference type="SMART" id="SM00487">
    <property type="entry name" value="DEXDc"/>
    <property type="match status" value="1"/>
</dbReference>
<comment type="similarity">
    <text evidence="7">Belongs to the DEAD box helicase family.</text>
</comment>
<feature type="compositionally biased region" description="Polar residues" evidence="8">
    <location>
        <begin position="166"/>
        <end position="183"/>
    </location>
</feature>
<dbReference type="InterPro" id="IPR014001">
    <property type="entry name" value="Helicase_ATP-bd"/>
</dbReference>
<dbReference type="Gene3D" id="3.40.50.300">
    <property type="entry name" value="P-loop containing nucleotide triphosphate hydrolases"/>
    <property type="match status" value="2"/>
</dbReference>
<reference evidence="12" key="1">
    <citation type="submission" date="2018-02" db="EMBL/GenBank/DDBJ databases">
        <authorList>
            <person name="Cohen D.B."/>
            <person name="Kent A.D."/>
        </authorList>
    </citation>
    <scope>NUCLEOTIDE SEQUENCE</scope>
</reference>
<dbReference type="InterPro" id="IPR011545">
    <property type="entry name" value="DEAD/DEAH_box_helicase_dom"/>
</dbReference>
<evidence type="ECO:0000259" key="9">
    <source>
        <dbReference type="PROSITE" id="PS51192"/>
    </source>
</evidence>
<comment type="function">
    <text evidence="7">RNA helicase.</text>
</comment>
<feature type="compositionally biased region" description="Basic and acidic residues" evidence="8">
    <location>
        <begin position="234"/>
        <end position="244"/>
    </location>
</feature>
<dbReference type="Pfam" id="PF00270">
    <property type="entry name" value="DEAD"/>
    <property type="match status" value="1"/>
</dbReference>
<keyword evidence="3 7" id="KW-0347">Helicase</keyword>
<dbReference type="CDD" id="cd18787">
    <property type="entry name" value="SF2_C_DEAD"/>
    <property type="match status" value="1"/>
</dbReference>
<name>A0A2N9ER47_FAGSY</name>
<dbReference type="InterPro" id="IPR014014">
    <property type="entry name" value="RNA_helicase_DEAD_Q_motif"/>
</dbReference>
<feature type="domain" description="Helicase ATP-binding" evidence="9">
    <location>
        <begin position="386"/>
        <end position="569"/>
    </location>
</feature>
<feature type="short sequence motif" description="Q motif" evidence="6">
    <location>
        <begin position="355"/>
        <end position="383"/>
    </location>
</feature>
<evidence type="ECO:0000259" key="11">
    <source>
        <dbReference type="PROSITE" id="PS51195"/>
    </source>
</evidence>
<evidence type="ECO:0000256" key="3">
    <source>
        <dbReference type="ARBA" id="ARBA00022806"/>
    </source>
</evidence>
<dbReference type="PANTHER" id="PTHR24031">
    <property type="entry name" value="RNA HELICASE"/>
    <property type="match status" value="1"/>
</dbReference>
<evidence type="ECO:0000256" key="8">
    <source>
        <dbReference type="SAM" id="MobiDB-lite"/>
    </source>
</evidence>
<dbReference type="GO" id="GO:0016787">
    <property type="term" value="F:hydrolase activity"/>
    <property type="evidence" value="ECO:0007669"/>
    <property type="project" value="UniProtKB-KW"/>
</dbReference>
<dbReference type="PROSITE" id="PS51194">
    <property type="entry name" value="HELICASE_CTER"/>
    <property type="match status" value="1"/>
</dbReference>
<evidence type="ECO:0000256" key="1">
    <source>
        <dbReference type="ARBA" id="ARBA00022741"/>
    </source>
</evidence>
<keyword evidence="4 7" id="KW-0067">ATP-binding</keyword>
<protein>
    <recommendedName>
        <fullName evidence="7">ATP-dependent RNA helicase</fullName>
        <ecNumber evidence="7">3.6.4.13</ecNumber>
    </recommendedName>
</protein>
<evidence type="ECO:0000256" key="5">
    <source>
        <dbReference type="ARBA" id="ARBA00022884"/>
    </source>
</evidence>
<evidence type="ECO:0000256" key="7">
    <source>
        <dbReference type="RuleBase" id="RU365068"/>
    </source>
</evidence>
<comment type="catalytic activity">
    <reaction evidence="7">
        <text>ATP + H2O = ADP + phosphate + H(+)</text>
        <dbReference type="Rhea" id="RHEA:13065"/>
        <dbReference type="ChEBI" id="CHEBI:15377"/>
        <dbReference type="ChEBI" id="CHEBI:15378"/>
        <dbReference type="ChEBI" id="CHEBI:30616"/>
        <dbReference type="ChEBI" id="CHEBI:43474"/>
        <dbReference type="ChEBI" id="CHEBI:456216"/>
        <dbReference type="EC" id="3.6.4.13"/>
    </reaction>
</comment>
<keyword evidence="1 7" id="KW-0547">Nucleotide-binding</keyword>
<dbReference type="EC" id="3.6.4.13" evidence="7"/>
<dbReference type="InterPro" id="IPR027417">
    <property type="entry name" value="P-loop_NTPase"/>
</dbReference>